<proteinExistence type="predicted"/>
<dbReference type="Proteomes" id="UP001222027">
    <property type="component" value="Unassembled WGS sequence"/>
</dbReference>
<dbReference type="AlphaFoldDB" id="A0AAV8P8J0"/>
<organism evidence="1 2">
    <name type="scientific">Ensete ventricosum</name>
    <name type="common">Abyssinian banana</name>
    <name type="synonym">Musa ensete</name>
    <dbReference type="NCBI Taxonomy" id="4639"/>
    <lineage>
        <taxon>Eukaryota</taxon>
        <taxon>Viridiplantae</taxon>
        <taxon>Streptophyta</taxon>
        <taxon>Embryophyta</taxon>
        <taxon>Tracheophyta</taxon>
        <taxon>Spermatophyta</taxon>
        <taxon>Magnoliopsida</taxon>
        <taxon>Liliopsida</taxon>
        <taxon>Zingiberales</taxon>
        <taxon>Musaceae</taxon>
        <taxon>Ensete</taxon>
    </lineage>
</organism>
<comment type="caution">
    <text evidence="1">The sequence shown here is derived from an EMBL/GenBank/DDBJ whole genome shotgun (WGS) entry which is preliminary data.</text>
</comment>
<sequence>MGDEREAVFGDRSKLRVRSGDGERWTPTNPSGGYLDESVGIAPTSRTYSQLNGGGTRVLLKGATLNEEHQRWLRWRVGIVSQQHGRGAVSCDTFPAFHTL</sequence>
<gene>
    <name evidence="1" type="ORF">OPV22_025868</name>
</gene>
<protein>
    <submittedName>
        <fullName evidence="1">Uncharacterized protein</fullName>
    </submittedName>
</protein>
<name>A0AAV8P8J0_ENSVE</name>
<evidence type="ECO:0000313" key="1">
    <source>
        <dbReference type="EMBL" id="KAJ8471525.1"/>
    </source>
</evidence>
<dbReference type="EMBL" id="JAQQAF010000007">
    <property type="protein sequence ID" value="KAJ8471525.1"/>
    <property type="molecule type" value="Genomic_DNA"/>
</dbReference>
<reference evidence="1 2" key="1">
    <citation type="submission" date="2022-12" db="EMBL/GenBank/DDBJ databases">
        <title>Chromosome-scale assembly of the Ensete ventricosum genome.</title>
        <authorList>
            <person name="Dussert Y."/>
            <person name="Stocks J."/>
            <person name="Wendawek A."/>
            <person name="Woldeyes F."/>
            <person name="Nichols R.A."/>
            <person name="Borrell J.S."/>
        </authorList>
    </citation>
    <scope>NUCLEOTIDE SEQUENCE [LARGE SCALE GENOMIC DNA]</scope>
    <source>
        <strain evidence="2">cv. Maze</strain>
        <tissue evidence="1">Seeds</tissue>
    </source>
</reference>
<keyword evidence="2" id="KW-1185">Reference proteome</keyword>
<evidence type="ECO:0000313" key="2">
    <source>
        <dbReference type="Proteomes" id="UP001222027"/>
    </source>
</evidence>
<accession>A0AAV8P8J0</accession>